<accession>A9WFV5</accession>
<keyword evidence="1" id="KW-0472">Membrane</keyword>
<dbReference type="AlphaFoldDB" id="A9WFV5"/>
<dbReference type="Proteomes" id="UP000002008">
    <property type="component" value="Chromosome"/>
</dbReference>
<proteinExistence type="predicted"/>
<dbReference type="HOGENOM" id="CLU_1607918_0_0_0"/>
<gene>
    <name evidence="2" type="ordered locus">Caur_2246</name>
</gene>
<evidence type="ECO:0008006" key="4">
    <source>
        <dbReference type="Google" id="ProtNLM"/>
    </source>
</evidence>
<dbReference type="EMBL" id="CP000909">
    <property type="protein sequence ID" value="ABY35455.1"/>
    <property type="molecule type" value="Genomic_DNA"/>
</dbReference>
<evidence type="ECO:0000313" key="2">
    <source>
        <dbReference type="EMBL" id="ABY35455.1"/>
    </source>
</evidence>
<evidence type="ECO:0000313" key="3">
    <source>
        <dbReference type="Proteomes" id="UP000002008"/>
    </source>
</evidence>
<dbReference type="KEGG" id="cau:Caur_2246"/>
<dbReference type="RefSeq" id="WP_012258109.1">
    <property type="nucleotide sequence ID" value="NC_010175.1"/>
</dbReference>
<feature type="transmembrane region" description="Helical" evidence="1">
    <location>
        <begin position="53"/>
        <end position="74"/>
    </location>
</feature>
<protein>
    <recommendedName>
        <fullName evidence="4">DUF304 domain-containing protein</fullName>
    </recommendedName>
</protein>
<keyword evidence="1" id="KW-1133">Transmembrane helix</keyword>
<evidence type="ECO:0000256" key="1">
    <source>
        <dbReference type="SAM" id="Phobius"/>
    </source>
</evidence>
<dbReference type="InParanoid" id="A9WFV5"/>
<dbReference type="PATRIC" id="fig|324602.8.peg.2544"/>
<name>A9WFV5_CHLAA</name>
<keyword evidence="1" id="KW-0812">Transmembrane</keyword>
<dbReference type="EnsemblBacteria" id="ABY35455">
    <property type="protein sequence ID" value="ABY35455"/>
    <property type="gene ID" value="Caur_2246"/>
</dbReference>
<sequence>MTWQLAQRNPERLTIHFIPWLTWSFVGLVAYGVGTIVQSIVAGNQPLTSGTAIAVALLVGMAFFALITGGQLGICQIDYRRKLVTVTSYGLLGRRHQERQLTDVKGLEVRVLRRAQYRLLLALRSGERLPLAPFYLISFSDQGIRRIAEALNVEPELIPEKPGGRR</sequence>
<feature type="transmembrane region" description="Helical" evidence="1">
    <location>
        <begin position="20"/>
        <end position="41"/>
    </location>
</feature>
<keyword evidence="3" id="KW-1185">Reference proteome</keyword>
<reference evidence="3" key="1">
    <citation type="journal article" date="2011" name="BMC Genomics">
        <title>Complete genome sequence of the filamentous anoxygenic phototrophic bacterium Chloroflexus aurantiacus.</title>
        <authorList>
            <person name="Tang K.H."/>
            <person name="Barry K."/>
            <person name="Chertkov O."/>
            <person name="Dalin E."/>
            <person name="Han C.S."/>
            <person name="Hauser L.J."/>
            <person name="Honchak B.M."/>
            <person name="Karbach L.E."/>
            <person name="Land M.L."/>
            <person name="Lapidus A."/>
            <person name="Larimer F.W."/>
            <person name="Mikhailova N."/>
            <person name="Pitluck S."/>
            <person name="Pierson B.K."/>
            <person name="Blankenship R.E."/>
        </authorList>
    </citation>
    <scope>NUCLEOTIDE SEQUENCE [LARGE SCALE GENOMIC DNA]</scope>
    <source>
        <strain evidence="3">ATCC 29366 / DSM 635 / J-10-fl</strain>
    </source>
</reference>
<organism evidence="2 3">
    <name type="scientific">Chloroflexus aurantiacus (strain ATCC 29366 / DSM 635 / J-10-fl)</name>
    <dbReference type="NCBI Taxonomy" id="324602"/>
    <lineage>
        <taxon>Bacteria</taxon>
        <taxon>Bacillati</taxon>
        <taxon>Chloroflexota</taxon>
        <taxon>Chloroflexia</taxon>
        <taxon>Chloroflexales</taxon>
        <taxon>Chloroflexineae</taxon>
        <taxon>Chloroflexaceae</taxon>
        <taxon>Chloroflexus</taxon>
    </lineage>
</organism>